<evidence type="ECO:0000313" key="2">
    <source>
        <dbReference type="Proteomes" id="UP000004986"/>
    </source>
</evidence>
<keyword evidence="2" id="KW-1185">Reference proteome</keyword>
<dbReference type="Proteomes" id="UP000004986">
    <property type="component" value="Unassembled WGS sequence"/>
</dbReference>
<gene>
    <name evidence="1" type="ORF">PSYPI_27069</name>
</gene>
<comment type="caution">
    <text evidence="1">The sequence shown here is derived from an EMBL/GenBank/DDBJ whole genome shotgun (WGS) entry which is preliminary data.</text>
</comment>
<dbReference type="EMBL" id="AEAI01001384">
    <property type="protein sequence ID" value="EGH45771.1"/>
    <property type="molecule type" value="Genomic_DNA"/>
</dbReference>
<dbReference type="BioCyc" id="PSYR629263:G11X0-4891-MONOMER"/>
<name>F3GFC1_PSESJ</name>
<feature type="non-terminal residue" evidence="1">
    <location>
        <position position="1"/>
    </location>
</feature>
<dbReference type="HOGENOM" id="CLU_3379127_0_0_6"/>
<proteinExistence type="predicted"/>
<evidence type="ECO:0000313" key="1">
    <source>
        <dbReference type="EMBL" id="EGH45771.1"/>
    </source>
</evidence>
<accession>F3GFC1</accession>
<dbReference type="AlphaFoldDB" id="F3GFC1"/>
<sequence>NPDLPELLRQDAALRDFDPAILGPIANIKDSELAFNGMS</sequence>
<reference evidence="1 2" key="1">
    <citation type="journal article" date="2011" name="PLoS Pathog.">
        <title>Dynamic evolution of pathogenicity revealed by sequencing and comparative genomics of 19 Pseudomonas syringae isolates.</title>
        <authorList>
            <person name="Baltrus D.A."/>
            <person name="Nishimura M.T."/>
            <person name="Romanchuk A."/>
            <person name="Chang J.H."/>
            <person name="Mukhtar M.S."/>
            <person name="Cherkis K."/>
            <person name="Roach J."/>
            <person name="Grant S.R."/>
            <person name="Jones C.D."/>
            <person name="Dangl J.L."/>
        </authorList>
    </citation>
    <scope>NUCLEOTIDE SEQUENCE [LARGE SCALE GENOMIC DNA]</scope>
    <source>
        <strain evidence="1 2">1704B</strain>
    </source>
</reference>
<protein>
    <submittedName>
        <fullName evidence="1">Oxidoreductase, FAD/FMN-binding protein</fullName>
    </submittedName>
</protein>
<organism evidence="1 2">
    <name type="scientific">Pseudomonas syringae pv. pisi str. 1704B</name>
    <dbReference type="NCBI Taxonomy" id="629263"/>
    <lineage>
        <taxon>Bacteria</taxon>
        <taxon>Pseudomonadati</taxon>
        <taxon>Pseudomonadota</taxon>
        <taxon>Gammaproteobacteria</taxon>
        <taxon>Pseudomonadales</taxon>
        <taxon>Pseudomonadaceae</taxon>
        <taxon>Pseudomonas</taxon>
        <taxon>Pseudomonas syringae</taxon>
    </lineage>
</organism>